<dbReference type="WBParaSite" id="nRc.2.0.1.t28327-RA">
    <property type="protein sequence ID" value="nRc.2.0.1.t28327-RA"/>
    <property type="gene ID" value="nRc.2.0.1.g28327"/>
</dbReference>
<reference evidence="2" key="1">
    <citation type="submission" date="2022-11" db="UniProtKB">
        <authorList>
            <consortium name="WormBaseParasite"/>
        </authorList>
    </citation>
    <scope>IDENTIFICATION</scope>
</reference>
<evidence type="ECO:0000313" key="1">
    <source>
        <dbReference type="Proteomes" id="UP000887565"/>
    </source>
</evidence>
<name>A0A915JQE4_ROMCU</name>
<evidence type="ECO:0000313" key="2">
    <source>
        <dbReference type="WBParaSite" id="nRc.2.0.1.t28327-RA"/>
    </source>
</evidence>
<proteinExistence type="predicted"/>
<organism evidence="1 2">
    <name type="scientific">Romanomermis culicivorax</name>
    <name type="common">Nematode worm</name>
    <dbReference type="NCBI Taxonomy" id="13658"/>
    <lineage>
        <taxon>Eukaryota</taxon>
        <taxon>Metazoa</taxon>
        <taxon>Ecdysozoa</taxon>
        <taxon>Nematoda</taxon>
        <taxon>Enoplea</taxon>
        <taxon>Dorylaimia</taxon>
        <taxon>Mermithida</taxon>
        <taxon>Mermithoidea</taxon>
        <taxon>Mermithidae</taxon>
        <taxon>Romanomermis</taxon>
    </lineage>
</organism>
<protein>
    <submittedName>
        <fullName evidence="2">Secreted protein</fullName>
    </submittedName>
</protein>
<dbReference type="AlphaFoldDB" id="A0A915JQE4"/>
<sequence>MAANVVLLAPVALPILGPEVAQRALEFIANGTIWATPIDKILLDGEPSLLAVDAIPCAVEQASRNALPPAVVATLLSTTTTGAQTLAVIAQQQLVAAAINLPTEVANAFGEMLCAVNDNISILEASPFLMATAPQFPEIGVLCKVHLCGGLIIDFPGEEPISSNDDDEE</sequence>
<accession>A0A915JQE4</accession>
<keyword evidence="1" id="KW-1185">Reference proteome</keyword>
<dbReference type="Proteomes" id="UP000887565">
    <property type="component" value="Unplaced"/>
</dbReference>